<evidence type="ECO:0000313" key="1">
    <source>
        <dbReference type="EMBL" id="KDQ19250.1"/>
    </source>
</evidence>
<accession>A0A067MX31</accession>
<gene>
    <name evidence="1" type="ORF">BOTBODRAFT_184321</name>
</gene>
<dbReference type="InParanoid" id="A0A067MX31"/>
<keyword evidence="2" id="KW-1185">Reference proteome</keyword>
<dbReference type="STRING" id="930990.A0A067MX31"/>
<reference evidence="2" key="1">
    <citation type="journal article" date="2014" name="Proc. Natl. Acad. Sci. U.S.A.">
        <title>Extensive sampling of basidiomycete genomes demonstrates inadequacy of the white-rot/brown-rot paradigm for wood decay fungi.</title>
        <authorList>
            <person name="Riley R."/>
            <person name="Salamov A.A."/>
            <person name="Brown D.W."/>
            <person name="Nagy L.G."/>
            <person name="Floudas D."/>
            <person name="Held B.W."/>
            <person name="Levasseur A."/>
            <person name="Lombard V."/>
            <person name="Morin E."/>
            <person name="Otillar R."/>
            <person name="Lindquist E.A."/>
            <person name="Sun H."/>
            <person name="LaButti K.M."/>
            <person name="Schmutz J."/>
            <person name="Jabbour D."/>
            <person name="Luo H."/>
            <person name="Baker S.E."/>
            <person name="Pisabarro A.G."/>
            <person name="Walton J.D."/>
            <person name="Blanchette R.A."/>
            <person name="Henrissat B."/>
            <person name="Martin F."/>
            <person name="Cullen D."/>
            <person name="Hibbett D.S."/>
            <person name="Grigoriev I.V."/>
        </authorList>
    </citation>
    <scope>NUCLEOTIDE SEQUENCE [LARGE SCALE GENOMIC DNA]</scope>
    <source>
        <strain evidence="2">FD-172 SS1</strain>
    </source>
</reference>
<dbReference type="EMBL" id="KL198019">
    <property type="protein sequence ID" value="KDQ19250.1"/>
    <property type="molecule type" value="Genomic_DNA"/>
</dbReference>
<sequence>MGVIVPRSDLVPIHEHNPHISSLQLSRMSNVNLLLETLVSNRLCLQLESLIIGDITCAPGSSISTSLRKLVQPDDRPPLRRLVIQRRKGFDPSGITWLKANAPDFTYASSGDEDTDSLS</sequence>
<proteinExistence type="predicted"/>
<dbReference type="Proteomes" id="UP000027195">
    <property type="component" value="Unassembled WGS sequence"/>
</dbReference>
<organism evidence="1 2">
    <name type="scientific">Botryobasidium botryosum (strain FD-172 SS1)</name>
    <dbReference type="NCBI Taxonomy" id="930990"/>
    <lineage>
        <taxon>Eukaryota</taxon>
        <taxon>Fungi</taxon>
        <taxon>Dikarya</taxon>
        <taxon>Basidiomycota</taxon>
        <taxon>Agaricomycotina</taxon>
        <taxon>Agaricomycetes</taxon>
        <taxon>Cantharellales</taxon>
        <taxon>Botryobasidiaceae</taxon>
        <taxon>Botryobasidium</taxon>
    </lineage>
</organism>
<name>A0A067MX31_BOTB1</name>
<protein>
    <submittedName>
        <fullName evidence="1">Uncharacterized protein</fullName>
    </submittedName>
</protein>
<evidence type="ECO:0000313" key="2">
    <source>
        <dbReference type="Proteomes" id="UP000027195"/>
    </source>
</evidence>
<dbReference type="HOGENOM" id="CLU_2061125_0_0_1"/>
<dbReference type="AlphaFoldDB" id="A0A067MX31"/>